<feature type="compositionally biased region" description="Low complexity" evidence="2">
    <location>
        <begin position="25"/>
        <end position="35"/>
    </location>
</feature>
<feature type="domain" description="Acetyl-coenzyme A synthetase N-terminal" evidence="5">
    <location>
        <begin position="29"/>
        <end position="83"/>
    </location>
</feature>
<dbReference type="PROSITE" id="PS00455">
    <property type="entry name" value="AMP_BINDING"/>
    <property type="match status" value="1"/>
</dbReference>
<dbReference type="NCBIfam" id="NF001208">
    <property type="entry name" value="PRK00174.1"/>
    <property type="match status" value="1"/>
</dbReference>
<evidence type="ECO:0000259" key="3">
    <source>
        <dbReference type="Pfam" id="PF00501"/>
    </source>
</evidence>
<evidence type="ECO:0000259" key="5">
    <source>
        <dbReference type="Pfam" id="PF16177"/>
    </source>
</evidence>
<feature type="domain" description="AMP-binding enzyme C-terminal" evidence="4">
    <location>
        <begin position="543"/>
        <end position="621"/>
    </location>
</feature>
<comment type="caution">
    <text evidence="6">The sequence shown here is derived from an EMBL/GenBank/DDBJ whole genome shotgun (WGS) entry which is preliminary data.</text>
</comment>
<dbReference type="InterPro" id="IPR025110">
    <property type="entry name" value="AMP-bd_C"/>
</dbReference>
<keyword evidence="7" id="KW-1185">Reference proteome</keyword>
<dbReference type="EMBL" id="BAABGL010000002">
    <property type="protein sequence ID" value="GAA4383527.1"/>
    <property type="molecule type" value="Genomic_DNA"/>
</dbReference>
<dbReference type="Proteomes" id="UP001500642">
    <property type="component" value="Unassembled WGS sequence"/>
</dbReference>
<evidence type="ECO:0000256" key="1">
    <source>
        <dbReference type="ARBA" id="ARBA00006432"/>
    </source>
</evidence>
<gene>
    <name evidence="6" type="ORF">GCM10023167_03130</name>
</gene>
<dbReference type="InterPro" id="IPR000873">
    <property type="entry name" value="AMP-dep_synth/lig_dom"/>
</dbReference>
<feature type="region of interest" description="Disordered" evidence="2">
    <location>
        <begin position="1"/>
        <end position="36"/>
    </location>
</feature>
<dbReference type="Pfam" id="PF16177">
    <property type="entry name" value="ACAS_N"/>
    <property type="match status" value="1"/>
</dbReference>
<organism evidence="6 7">
    <name type="scientific">Brevibacterium pityocampae</name>
    <dbReference type="NCBI Taxonomy" id="506594"/>
    <lineage>
        <taxon>Bacteria</taxon>
        <taxon>Bacillati</taxon>
        <taxon>Actinomycetota</taxon>
        <taxon>Actinomycetes</taxon>
        <taxon>Micrococcales</taxon>
        <taxon>Brevibacteriaceae</taxon>
        <taxon>Brevibacterium</taxon>
    </lineage>
</organism>
<dbReference type="Pfam" id="PF00501">
    <property type="entry name" value="AMP-binding"/>
    <property type="match status" value="1"/>
</dbReference>
<evidence type="ECO:0000313" key="6">
    <source>
        <dbReference type="EMBL" id="GAA4383527.1"/>
    </source>
</evidence>
<dbReference type="InterPro" id="IPR032387">
    <property type="entry name" value="ACAS_N"/>
</dbReference>
<dbReference type="InterPro" id="IPR042099">
    <property type="entry name" value="ANL_N_sf"/>
</dbReference>
<protein>
    <submittedName>
        <fullName evidence="6">Propionyl-CoA synthetase</fullName>
    </submittedName>
</protein>
<reference evidence="7" key="1">
    <citation type="journal article" date="2019" name="Int. J. Syst. Evol. Microbiol.">
        <title>The Global Catalogue of Microorganisms (GCM) 10K type strain sequencing project: providing services to taxonomists for standard genome sequencing and annotation.</title>
        <authorList>
            <consortium name="The Broad Institute Genomics Platform"/>
            <consortium name="The Broad Institute Genome Sequencing Center for Infectious Disease"/>
            <person name="Wu L."/>
            <person name="Ma J."/>
        </authorList>
    </citation>
    <scope>NUCLEOTIDE SEQUENCE [LARGE SCALE GENOMIC DNA]</scope>
    <source>
        <strain evidence="7">JCM 17808</strain>
    </source>
</reference>
<comment type="similarity">
    <text evidence="1">Belongs to the ATP-dependent AMP-binding enzyme family.</text>
</comment>
<dbReference type="PANTHER" id="PTHR43347">
    <property type="entry name" value="ACYL-COA SYNTHETASE"/>
    <property type="match status" value="1"/>
</dbReference>
<evidence type="ECO:0000313" key="7">
    <source>
        <dbReference type="Proteomes" id="UP001500642"/>
    </source>
</evidence>
<dbReference type="SUPFAM" id="SSF56801">
    <property type="entry name" value="Acetyl-CoA synthetase-like"/>
    <property type="match status" value="1"/>
</dbReference>
<dbReference type="PANTHER" id="PTHR43347:SF3">
    <property type="entry name" value="ACYL-COA SYNTHETASE SHORT-CHAIN FAMILY MEMBER 3, MITOCHONDRIAL"/>
    <property type="match status" value="1"/>
</dbReference>
<feature type="domain" description="AMP-dependent synthetase/ligase" evidence="3">
    <location>
        <begin position="89"/>
        <end position="479"/>
    </location>
</feature>
<feature type="compositionally biased region" description="Polar residues" evidence="2">
    <location>
        <begin position="8"/>
        <end position="17"/>
    </location>
</feature>
<sequence>MTHPGTPRDQQPTTGEQAPTGGHQTADPYTRAAARAAEDPEGFWLEAAGLIDWTTPPTRALDDSRAPIYRWFPDGELNVCYNALDRHVIAGRGDDAALVYDSPVTDTVRTYTYAELTELTARFARVLADRGVGKGDRVIIYMPMIPEAVISMLACARLGAVHSVVFGGFSAHELAVRIDDTAPKAVISTSCGIERSRVIEYKPLLDRALELAEARPEFTVIVQRPQHPCTLVEGRDLDYAELMDATPEGAPCTPVKATDELYVLYTSGTTGRPKGIVRDSGGYATALAWSLPNLFDLHPGDTMFTASDVGWVVGHSYIVYAPLIGGVTTVLFEGKPIGTPDASTFFRVVSEHRANVFFAAPTAMRVIRKEDPEGAFMQQYDLSSVRGWFLAGERLDPDTYAWTTEKLAAATGRDIPVIDNWWQTETGWPIATNPIGLHRFPLKAGSPTKPVPGYQVEIVDAGGEPVPAGQDGLVVIRLPLPPGTMATVWGDDERFVSSYLSAFEGYYLTGDGGYLDEDGYVYVMGRTDDVINVAGHRLSTGTMEAAIAAHPAVAECAVIGVHDETKGQVPRAFVVLADGADTDAEALAGELVTLVRSEVGPVAALKRVDIVPALPKTRSGKILRKTMREIADHRSDVVVPSTIEDPEVLERMRGALEG</sequence>
<dbReference type="InterPro" id="IPR045851">
    <property type="entry name" value="AMP-bd_C_sf"/>
</dbReference>
<dbReference type="RefSeq" id="WP_345029289.1">
    <property type="nucleotide sequence ID" value="NZ_BAABGL010000002.1"/>
</dbReference>
<dbReference type="Gene3D" id="3.30.300.30">
    <property type="match status" value="1"/>
</dbReference>
<evidence type="ECO:0000256" key="2">
    <source>
        <dbReference type="SAM" id="MobiDB-lite"/>
    </source>
</evidence>
<name>A0ABP8J1W0_9MICO</name>
<dbReference type="Gene3D" id="3.40.50.12780">
    <property type="entry name" value="N-terminal domain of ligase-like"/>
    <property type="match status" value="1"/>
</dbReference>
<dbReference type="Pfam" id="PF13193">
    <property type="entry name" value="AMP-binding_C"/>
    <property type="match status" value="1"/>
</dbReference>
<evidence type="ECO:0000259" key="4">
    <source>
        <dbReference type="Pfam" id="PF13193"/>
    </source>
</evidence>
<accession>A0ABP8J1W0</accession>
<dbReference type="InterPro" id="IPR020845">
    <property type="entry name" value="AMP-binding_CS"/>
</dbReference>
<proteinExistence type="inferred from homology"/>